<evidence type="ECO:0000313" key="1">
    <source>
        <dbReference type="EMBL" id="OAX33944.1"/>
    </source>
</evidence>
<organism evidence="1 2">
    <name type="scientific">Rhizopogon vinicolor AM-OR11-026</name>
    <dbReference type="NCBI Taxonomy" id="1314800"/>
    <lineage>
        <taxon>Eukaryota</taxon>
        <taxon>Fungi</taxon>
        <taxon>Dikarya</taxon>
        <taxon>Basidiomycota</taxon>
        <taxon>Agaricomycotina</taxon>
        <taxon>Agaricomycetes</taxon>
        <taxon>Agaricomycetidae</taxon>
        <taxon>Boletales</taxon>
        <taxon>Suillineae</taxon>
        <taxon>Rhizopogonaceae</taxon>
        <taxon>Rhizopogon</taxon>
    </lineage>
</organism>
<accession>A0A1B7MMV9</accession>
<dbReference type="EMBL" id="KV448681">
    <property type="protein sequence ID" value="OAX33944.1"/>
    <property type="molecule type" value="Genomic_DNA"/>
</dbReference>
<dbReference type="AlphaFoldDB" id="A0A1B7MMV9"/>
<keyword evidence="2" id="KW-1185">Reference proteome</keyword>
<sequence length="85" mass="9080">MSSIIPPCASHRCTLPFSFPHAIAFPSGESARAHILSPSTAFKWVLCERGNCQTPLTGWSAALTLGITLAGWAGMGSTRQRQSLH</sequence>
<protein>
    <submittedName>
        <fullName evidence="1">Uncharacterized protein</fullName>
    </submittedName>
</protein>
<gene>
    <name evidence="1" type="ORF">K503DRAFT_482622</name>
</gene>
<reference evidence="1 2" key="1">
    <citation type="submission" date="2016-06" db="EMBL/GenBank/DDBJ databases">
        <title>Comparative genomics of the ectomycorrhizal sister species Rhizopogon vinicolor and Rhizopogon vesiculosus (Basidiomycota: Boletales) reveals a divergence of the mating type B locus.</title>
        <authorList>
            <consortium name="DOE Joint Genome Institute"/>
            <person name="Mujic A.B."/>
            <person name="Kuo A."/>
            <person name="Tritt A."/>
            <person name="Lipzen A."/>
            <person name="Chen C."/>
            <person name="Johnson J."/>
            <person name="Sharma A."/>
            <person name="Barry K."/>
            <person name="Grigoriev I.V."/>
            <person name="Spatafora J.W."/>
        </authorList>
    </citation>
    <scope>NUCLEOTIDE SEQUENCE [LARGE SCALE GENOMIC DNA]</scope>
    <source>
        <strain evidence="1 2">AM-OR11-026</strain>
    </source>
</reference>
<evidence type="ECO:0000313" key="2">
    <source>
        <dbReference type="Proteomes" id="UP000092154"/>
    </source>
</evidence>
<proteinExistence type="predicted"/>
<dbReference type="InParanoid" id="A0A1B7MMV9"/>
<dbReference type="Proteomes" id="UP000092154">
    <property type="component" value="Unassembled WGS sequence"/>
</dbReference>
<name>A0A1B7MMV9_9AGAM</name>